<name>A0A0F9MJ90_9ZZZZ</name>
<dbReference type="AlphaFoldDB" id="A0A0F9MJ90"/>
<feature type="transmembrane region" description="Helical" evidence="2">
    <location>
        <begin position="125"/>
        <end position="146"/>
    </location>
</feature>
<evidence type="ECO:0000256" key="2">
    <source>
        <dbReference type="SAM" id="Phobius"/>
    </source>
</evidence>
<reference evidence="3" key="1">
    <citation type="journal article" date="2015" name="Nature">
        <title>Complex archaea that bridge the gap between prokaryotes and eukaryotes.</title>
        <authorList>
            <person name="Spang A."/>
            <person name="Saw J.H."/>
            <person name="Jorgensen S.L."/>
            <person name="Zaremba-Niedzwiedzka K."/>
            <person name="Martijn J."/>
            <person name="Lind A.E."/>
            <person name="van Eijk R."/>
            <person name="Schleper C."/>
            <person name="Guy L."/>
            <person name="Ettema T.J."/>
        </authorList>
    </citation>
    <scope>NUCLEOTIDE SEQUENCE</scope>
</reference>
<evidence type="ECO:0008006" key="4">
    <source>
        <dbReference type="Google" id="ProtNLM"/>
    </source>
</evidence>
<proteinExistence type="predicted"/>
<dbReference type="EMBL" id="LAZR01008749">
    <property type="protein sequence ID" value="KKM76785.1"/>
    <property type="molecule type" value="Genomic_DNA"/>
</dbReference>
<evidence type="ECO:0000256" key="1">
    <source>
        <dbReference type="SAM" id="MobiDB-lite"/>
    </source>
</evidence>
<keyword evidence="2" id="KW-0812">Transmembrane</keyword>
<feature type="region of interest" description="Disordered" evidence="1">
    <location>
        <begin position="415"/>
        <end position="445"/>
    </location>
</feature>
<evidence type="ECO:0000313" key="3">
    <source>
        <dbReference type="EMBL" id="KKM76785.1"/>
    </source>
</evidence>
<comment type="caution">
    <text evidence="3">The sequence shown here is derived from an EMBL/GenBank/DDBJ whole genome shotgun (WGS) entry which is preliminary data.</text>
</comment>
<accession>A0A0F9MJ90</accession>
<keyword evidence="2" id="KW-1133">Transmembrane helix</keyword>
<keyword evidence="2" id="KW-0472">Membrane</keyword>
<gene>
    <name evidence="3" type="ORF">LCGC14_1376650</name>
</gene>
<feature type="transmembrane region" description="Helical" evidence="2">
    <location>
        <begin position="93"/>
        <end position="113"/>
    </location>
</feature>
<organism evidence="3">
    <name type="scientific">marine sediment metagenome</name>
    <dbReference type="NCBI Taxonomy" id="412755"/>
    <lineage>
        <taxon>unclassified sequences</taxon>
        <taxon>metagenomes</taxon>
        <taxon>ecological metagenomes</taxon>
    </lineage>
</organism>
<protein>
    <recommendedName>
        <fullName evidence="4">Lipoprotein</fullName>
    </recommendedName>
</protein>
<sequence>MKKIIPMILSVCLLSGCVGIQESRRIVDRPIQNYETREDTSDWKYETKVAAYSKKDGTFPVAIRLFRYKDCTITTHKIFDRTEYITRTGLNTFFWYLLGAGTALGGGTLSVGARTLESMQEHQNGYLLAGGGAFVAALGLLSYAIINDVRALDSIKHVGQVNEDNPQEGKCWRQSVSGVHVELKAPSGRQLLKKMTDTSGFIMAKLEADEIFSLGPDYRIMIKGREIGQTKAFSDIFNRLFRKREKEWRQTELSEQMQEREDRRQAIAKQRELEETKELMFRVEANQIRRAQDAVKVWSTSLRYKLDRTNSKIFLFLHFENLTYRNVIGVTTRVRIFNPFGKMVLSRVFEDEIMLPRRKGIAESVRVENESGLVFEELSRKPDYRQLLKVAVNGKANIQTEVLTVVFENGSVLKTPQRSYPRSSRKHKKRQAGNWSLNRRASRSE</sequence>
<dbReference type="PROSITE" id="PS51257">
    <property type="entry name" value="PROKAR_LIPOPROTEIN"/>
    <property type="match status" value="1"/>
</dbReference>